<dbReference type="Gene3D" id="1.10.530.10">
    <property type="match status" value="1"/>
</dbReference>
<proteinExistence type="predicted"/>
<reference evidence="2 7" key="3">
    <citation type="submission" date="2020-05" db="EMBL/GenBank/DDBJ databases">
        <title>Draft genome sequence of Clostridium cochlearium strain AGROS13 isolated from a sheep dairy farm in New Zealand.</title>
        <authorList>
            <person name="Gupta T.B."/>
            <person name="Jauregui R."/>
            <person name="Risson A.N."/>
            <person name="Brightwell G."/>
            <person name="Maclean P."/>
        </authorList>
    </citation>
    <scope>NUCLEOTIDE SEQUENCE [LARGE SCALE GENOMIC DNA]</scope>
    <source>
        <strain evidence="2 7">AGROS13</strain>
    </source>
</reference>
<dbReference type="SUPFAM" id="SSF53955">
    <property type="entry name" value="Lysozyme-like"/>
    <property type="match status" value="1"/>
</dbReference>
<protein>
    <submittedName>
        <fullName evidence="4">Soluble lytic murein transglycosylase</fullName>
        <ecNumber evidence="4">4.2.2.-</ecNumber>
    </submittedName>
    <submittedName>
        <fullName evidence="2">Transglycosylase SLT domain-containing protein</fullName>
    </submittedName>
</protein>
<dbReference type="CDD" id="cd13401">
    <property type="entry name" value="Slt70-like"/>
    <property type="match status" value="1"/>
</dbReference>
<dbReference type="EMBL" id="UAWC01000028">
    <property type="protein sequence ID" value="SQB37148.1"/>
    <property type="molecule type" value="Genomic_DNA"/>
</dbReference>
<dbReference type="AlphaFoldDB" id="A0A240AVZ7"/>
<organism evidence="4 6">
    <name type="scientific">Clostridium cochlearium</name>
    <dbReference type="NCBI Taxonomy" id="1494"/>
    <lineage>
        <taxon>Bacteria</taxon>
        <taxon>Bacillati</taxon>
        <taxon>Bacillota</taxon>
        <taxon>Clostridia</taxon>
        <taxon>Eubacteriales</taxon>
        <taxon>Clostridiaceae</taxon>
        <taxon>Clostridium</taxon>
    </lineage>
</organism>
<dbReference type="Proteomes" id="UP000198811">
    <property type="component" value="Unassembled WGS sequence"/>
</dbReference>
<reference evidence="3 5" key="1">
    <citation type="submission" date="2016-10" db="EMBL/GenBank/DDBJ databases">
        <authorList>
            <person name="Varghese N."/>
            <person name="Submissions S."/>
        </authorList>
    </citation>
    <scope>NUCLEOTIDE SEQUENCE [LARGE SCALE GENOMIC DNA]</scope>
    <source>
        <strain evidence="3 5">NLAE-zl-C224</strain>
    </source>
</reference>
<keyword evidence="5" id="KW-1185">Reference proteome</keyword>
<dbReference type="OrthoDB" id="9815002at2"/>
<evidence type="ECO:0000313" key="5">
    <source>
        <dbReference type="Proteomes" id="UP000198811"/>
    </source>
</evidence>
<dbReference type="PANTHER" id="PTHR37423">
    <property type="entry name" value="SOLUBLE LYTIC MUREIN TRANSGLYCOSYLASE-RELATED"/>
    <property type="match status" value="1"/>
</dbReference>
<evidence type="ECO:0000313" key="4">
    <source>
        <dbReference type="EMBL" id="SQB37148.1"/>
    </source>
</evidence>
<evidence type="ECO:0000313" key="7">
    <source>
        <dbReference type="Proteomes" id="UP000528432"/>
    </source>
</evidence>
<dbReference type="Proteomes" id="UP000250223">
    <property type="component" value="Unassembled WGS sequence"/>
</dbReference>
<gene>
    <name evidence="4" type="primary">slt_2</name>
    <name evidence="2" type="ORF">HMJ28_02605</name>
    <name evidence="4" type="ORF">NCTC13028_02601</name>
    <name evidence="3" type="ORF">SAMN05216497_102110</name>
</gene>
<dbReference type="RefSeq" id="WP_089863493.1">
    <property type="nucleotide sequence ID" value="NZ_CP173238.1"/>
</dbReference>
<reference evidence="4 6" key="2">
    <citation type="submission" date="2018-06" db="EMBL/GenBank/DDBJ databases">
        <authorList>
            <consortium name="Pathogen Informatics"/>
            <person name="Doyle S."/>
        </authorList>
    </citation>
    <scope>NUCLEOTIDE SEQUENCE [LARGE SCALE GENOMIC DNA]</scope>
    <source>
        <strain evidence="4 6">NCTC13028</strain>
    </source>
</reference>
<feature type="domain" description="Transglycosylase SLT" evidence="1">
    <location>
        <begin position="83"/>
        <end position="179"/>
    </location>
</feature>
<dbReference type="InterPro" id="IPR023346">
    <property type="entry name" value="Lysozyme-like_dom_sf"/>
</dbReference>
<dbReference type="Pfam" id="PF01464">
    <property type="entry name" value="SLT"/>
    <property type="match status" value="1"/>
</dbReference>
<dbReference type="EMBL" id="FNGL01000002">
    <property type="protein sequence ID" value="SDK90530.1"/>
    <property type="molecule type" value="Genomic_DNA"/>
</dbReference>
<dbReference type="GeneID" id="70577970"/>
<dbReference type="EC" id="4.2.2.-" evidence="4"/>
<evidence type="ECO:0000313" key="2">
    <source>
        <dbReference type="EMBL" id="NOH15294.1"/>
    </source>
</evidence>
<evidence type="ECO:0000313" key="6">
    <source>
        <dbReference type="Proteomes" id="UP000250223"/>
    </source>
</evidence>
<sequence>MNVDENKKIEQLLQMQLMTQIFKSASKDSGAFALVLESISKQLDENNKEILQGLEIENKEEFIKEVANLKSNIKSPNKKIDEAVEKAAKRFNVDKDLIMSVIKQESAFQTDCVSSAGAMGLMQLMPGTASYLGVSNPYDIEQNVNGGTKYLREMLNMYGNSKELALAAYNSGPGTMQRRGVKTVGDIEKLPYETRDYVKKVMNYYGKK</sequence>
<dbReference type="PANTHER" id="PTHR37423:SF2">
    <property type="entry name" value="MEMBRANE-BOUND LYTIC MUREIN TRANSGLYCOSYLASE C"/>
    <property type="match status" value="1"/>
</dbReference>
<keyword evidence="4" id="KW-0456">Lyase</keyword>
<dbReference type="GO" id="GO:0016829">
    <property type="term" value="F:lyase activity"/>
    <property type="evidence" value="ECO:0007669"/>
    <property type="project" value="UniProtKB-KW"/>
</dbReference>
<dbReference type="InterPro" id="IPR008258">
    <property type="entry name" value="Transglycosylase_SLT_dom_1"/>
</dbReference>
<evidence type="ECO:0000259" key="1">
    <source>
        <dbReference type="Pfam" id="PF01464"/>
    </source>
</evidence>
<dbReference type="Proteomes" id="UP000528432">
    <property type="component" value="Unassembled WGS sequence"/>
</dbReference>
<dbReference type="EMBL" id="JABFIF010000002">
    <property type="protein sequence ID" value="NOH15294.1"/>
    <property type="molecule type" value="Genomic_DNA"/>
</dbReference>
<name>A0A240AVZ7_CLOCO</name>
<accession>A0A240AVZ7</accession>
<evidence type="ECO:0000313" key="3">
    <source>
        <dbReference type="EMBL" id="SDK90530.1"/>
    </source>
</evidence>
<dbReference type="STRING" id="1494.SAMN05216497_102110"/>